<dbReference type="GO" id="GO:0004559">
    <property type="term" value="F:alpha-mannosidase activity"/>
    <property type="evidence" value="ECO:0007669"/>
    <property type="project" value="InterPro"/>
</dbReference>
<dbReference type="SUPFAM" id="SSF88713">
    <property type="entry name" value="Glycoside hydrolase/deacetylase"/>
    <property type="match status" value="1"/>
</dbReference>
<dbReference type="InterPro" id="IPR000602">
    <property type="entry name" value="Glyco_hydro_38_N"/>
</dbReference>
<gene>
    <name evidence="2" type="ORF">DC3_28790</name>
</gene>
<dbReference type="GO" id="GO:0009313">
    <property type="term" value="P:oligosaccharide catabolic process"/>
    <property type="evidence" value="ECO:0007669"/>
    <property type="project" value="TreeGrafter"/>
</dbReference>
<reference evidence="2 3" key="1">
    <citation type="submission" date="2019-07" db="EMBL/GenBank/DDBJ databases">
        <title>Whole genome shotgun sequence of Deinococcus cellulosilyticus NBRC 106333.</title>
        <authorList>
            <person name="Hosoyama A."/>
            <person name="Uohara A."/>
            <person name="Ohji S."/>
            <person name="Ichikawa N."/>
        </authorList>
    </citation>
    <scope>NUCLEOTIDE SEQUENCE [LARGE SCALE GENOMIC DNA]</scope>
    <source>
        <strain evidence="2 3">NBRC 106333</strain>
    </source>
</reference>
<evidence type="ECO:0000313" key="3">
    <source>
        <dbReference type="Proteomes" id="UP000321306"/>
    </source>
</evidence>
<proteinExistence type="predicted"/>
<dbReference type="InterPro" id="IPR011330">
    <property type="entry name" value="Glyco_hydro/deAcase_b/a-brl"/>
</dbReference>
<comment type="caution">
    <text evidence="2">The sequence shown here is derived from an EMBL/GenBank/DDBJ whole genome shotgun (WGS) entry which is preliminary data.</text>
</comment>
<feature type="domain" description="Glycoside hydrolase family 38 N-terminal" evidence="1">
    <location>
        <begin position="271"/>
        <end position="536"/>
    </location>
</feature>
<dbReference type="EMBL" id="BJXB01000012">
    <property type="protein sequence ID" value="GEM47244.1"/>
    <property type="molecule type" value="Genomic_DNA"/>
</dbReference>
<dbReference type="InterPro" id="IPR011013">
    <property type="entry name" value="Gal_mutarotase_sf_dom"/>
</dbReference>
<accession>A0A511N313</accession>
<sequence length="1108" mass="124813">MLVFEIGAGDLLDNYKHPRITPETPYLAGSGASWPIYQASEADPEAGYQLYPREILFELPADLHPSGYLLEIEYLVIAPRYPHLRASINGFETDLYLNPRASQSGEIRLLSGLHTTIYADGTLRTVLPPGCVHEGINRLTLTAVDGEEVLFIDNLDRITRLDRMANGAGLIYQSIRLTEAESIEVSVQIVPTVLYREEKGELLNRIDGIVNWNRGSAPFTVLIDGVSYEIEPEPTHWGQSRFSVWTSVKDEVFECQVLGFTGRMKRARKWTVYMATHSHTDIGYTHRQIEVAERQNRNLDSALKFIAAGDLFSYHLDSVWPLESYTESRSQTQRKQLSEQMQAGHIHAAQNYADLLTHFAALEDLIHNQTLGQKMLSMYGVSSKLAAVVDVASITQALPDVLSRAGVRYLIHANNQDHGPFRLNGRLNTRCPFWWQGPAGGKVLYWLAKMYCELRKVCGSPPVLSSAERGLNTWLSEYERDDYLPDAVLLYGQEADNTDIDPQPNRFVQLWNDTYVYPKLLPTDPTHFFEHIEERWGEQLETVTGDGGAYWEDGVITSLQETLQARQAQADLPAAEQLDALAALHDATLQTPAGFYDQAWHELLLYDEHTWGAFLSVTDSDAILQKDQWDVKKAFAATAQQKAKQLLHAAASRNSLQWNTRAREVVVYNPHNFTMTSDCNVEIALHEGIFDGDTRVPFREVSRTATQKVIQFSTTLEGFSYRRFQLRPAPEPQKPFPAQIRGLVMLETPHYQVHVDADRARILQITDLESGQSLLSSQGAGSLVYVTGGEGSRITSNQADLPDAELTLHDGFQLHEGLLVQDALGSTLTLKGQHFSGPLTFTLHLPENQKAVLLDYQYSKTPTLSRESAYVQFDLADIETIKSDAQIGWVDWETDTLPGACQEWLPLQTGILKTGGIPTLIASPDIPLFCIGDVVRGHWPVKKDQRTGPVCSYLLNNYWHTNYLGKQGGNFHFRYLIASGNHLTEAEAHRIGWATRRPLYAHRISFQDFREELPVYQDPRQGYLLKVTGDVHVRTMQVQDDLLTLRLQSITSHPQTAHIELPDVPQTVHLTDLHGGFLQEIPTHSPRIAVSLPALDLVTLKIHLRRKR</sequence>
<dbReference type="Gene3D" id="3.20.110.10">
    <property type="entry name" value="Glycoside hydrolase 38, N terminal domain"/>
    <property type="match status" value="1"/>
</dbReference>
<protein>
    <recommendedName>
        <fullName evidence="1">Glycoside hydrolase family 38 N-terminal domain-containing protein</fullName>
    </recommendedName>
</protein>
<dbReference type="Pfam" id="PF01074">
    <property type="entry name" value="Glyco_hydro_38N"/>
    <property type="match status" value="1"/>
</dbReference>
<dbReference type="SUPFAM" id="SSF74650">
    <property type="entry name" value="Galactose mutarotase-like"/>
    <property type="match status" value="1"/>
</dbReference>
<keyword evidence="3" id="KW-1185">Reference proteome</keyword>
<dbReference type="PANTHER" id="PTHR46017">
    <property type="entry name" value="ALPHA-MANNOSIDASE 2C1"/>
    <property type="match status" value="1"/>
</dbReference>
<name>A0A511N313_DEIC1</name>
<evidence type="ECO:0000259" key="1">
    <source>
        <dbReference type="Pfam" id="PF01074"/>
    </source>
</evidence>
<dbReference type="Proteomes" id="UP000321306">
    <property type="component" value="Unassembled WGS sequence"/>
</dbReference>
<evidence type="ECO:0000313" key="2">
    <source>
        <dbReference type="EMBL" id="GEM47244.1"/>
    </source>
</evidence>
<dbReference type="PANTHER" id="PTHR46017:SF1">
    <property type="entry name" value="ALPHA-MANNOSIDASE 2C1"/>
    <property type="match status" value="1"/>
</dbReference>
<dbReference type="AlphaFoldDB" id="A0A511N313"/>
<dbReference type="GO" id="GO:0006013">
    <property type="term" value="P:mannose metabolic process"/>
    <property type="evidence" value="ECO:0007669"/>
    <property type="project" value="InterPro"/>
</dbReference>
<dbReference type="GO" id="GO:0030246">
    <property type="term" value="F:carbohydrate binding"/>
    <property type="evidence" value="ECO:0007669"/>
    <property type="project" value="InterPro"/>
</dbReference>
<dbReference type="InterPro" id="IPR027291">
    <property type="entry name" value="Glyco_hydro_38_N_sf"/>
</dbReference>
<organism evidence="2 3">
    <name type="scientific">Deinococcus cellulosilyticus (strain DSM 18568 / NBRC 106333 / KACC 11606 / 5516J-15)</name>
    <dbReference type="NCBI Taxonomy" id="1223518"/>
    <lineage>
        <taxon>Bacteria</taxon>
        <taxon>Thermotogati</taxon>
        <taxon>Deinococcota</taxon>
        <taxon>Deinococci</taxon>
        <taxon>Deinococcales</taxon>
        <taxon>Deinococcaceae</taxon>
        <taxon>Deinococcus</taxon>
    </lineage>
</organism>